<reference evidence="4" key="1">
    <citation type="submission" date="2016-10" db="EMBL/GenBank/DDBJ databases">
        <authorList>
            <person name="Varghese N."/>
            <person name="Submissions S."/>
        </authorList>
    </citation>
    <scope>NUCLEOTIDE SEQUENCE [LARGE SCALE GENOMIC DNA]</scope>
    <source>
        <strain evidence="4">CGMCC 1.9127</strain>
    </source>
</reference>
<dbReference type="Pfam" id="PF19780">
    <property type="entry name" value="DUF6265"/>
    <property type="match status" value="1"/>
</dbReference>
<dbReference type="InterPro" id="IPR046232">
    <property type="entry name" value="DUF6265"/>
</dbReference>
<dbReference type="AlphaFoldDB" id="A0A1H7KJS5"/>
<feature type="signal peptide" evidence="1">
    <location>
        <begin position="1"/>
        <end position="22"/>
    </location>
</feature>
<dbReference type="OrthoDB" id="5382295at2"/>
<dbReference type="EMBL" id="FOBI01000003">
    <property type="protein sequence ID" value="SEK87038.1"/>
    <property type="molecule type" value="Genomic_DNA"/>
</dbReference>
<evidence type="ECO:0000256" key="1">
    <source>
        <dbReference type="SAM" id="SignalP"/>
    </source>
</evidence>
<keyword evidence="1" id="KW-0732">Signal</keyword>
<evidence type="ECO:0000313" key="4">
    <source>
        <dbReference type="Proteomes" id="UP000199297"/>
    </source>
</evidence>
<feature type="chain" id="PRO_5011657089" description="DUF6265 domain-containing protein" evidence="1">
    <location>
        <begin position="23"/>
        <end position="159"/>
    </location>
</feature>
<name>A0A1H7KJS5_9GAMM</name>
<evidence type="ECO:0000313" key="3">
    <source>
        <dbReference type="EMBL" id="SEK87038.1"/>
    </source>
</evidence>
<proteinExistence type="predicted"/>
<gene>
    <name evidence="3" type="ORF">SAMN05216262_103169</name>
</gene>
<dbReference type="RefSeq" id="WP_085284193.1">
    <property type="nucleotide sequence ID" value="NZ_FOBI01000003.1"/>
</dbReference>
<keyword evidence="4" id="KW-1185">Reference proteome</keyword>
<evidence type="ECO:0000259" key="2">
    <source>
        <dbReference type="Pfam" id="PF19780"/>
    </source>
</evidence>
<protein>
    <recommendedName>
        <fullName evidence="2">DUF6265 domain-containing protein</fullName>
    </recommendedName>
</protein>
<feature type="domain" description="DUF6265" evidence="2">
    <location>
        <begin position="32"/>
        <end position="138"/>
    </location>
</feature>
<accession>A0A1H7KJS5</accession>
<organism evidence="3 4">
    <name type="scientific">Colwellia chukchiensis</name>
    <dbReference type="NCBI Taxonomy" id="641665"/>
    <lineage>
        <taxon>Bacteria</taxon>
        <taxon>Pseudomonadati</taxon>
        <taxon>Pseudomonadota</taxon>
        <taxon>Gammaproteobacteria</taxon>
        <taxon>Alteromonadales</taxon>
        <taxon>Colwelliaceae</taxon>
        <taxon>Colwellia</taxon>
    </lineage>
</organism>
<sequence>MLKLIGKAVITAWLLTSANVYAASCASLADLDWLLGHWQTHNQQPATKEHWTKLSEDTFAGTGVTSNKHESLRLLAMSGELFYLAKVAHNPMPIAFKLNQCQQTSQGQSFSFENPAHDFPHTIKYQLHNDNSVTITVSGKSEKAFTIQLYRVKNSAINN</sequence>
<dbReference type="STRING" id="641665.GCA_002104455_02624"/>
<dbReference type="Proteomes" id="UP000199297">
    <property type="component" value="Unassembled WGS sequence"/>
</dbReference>